<evidence type="ECO:0000256" key="1">
    <source>
        <dbReference type="SAM" id="MobiDB-lite"/>
    </source>
</evidence>
<evidence type="ECO:0000313" key="3">
    <source>
        <dbReference type="Proteomes" id="UP000678393"/>
    </source>
</evidence>
<evidence type="ECO:0000313" key="2">
    <source>
        <dbReference type="EMBL" id="CAG5132109.1"/>
    </source>
</evidence>
<dbReference type="EMBL" id="CAJHNH020005094">
    <property type="protein sequence ID" value="CAG5132109.1"/>
    <property type="molecule type" value="Genomic_DNA"/>
</dbReference>
<feature type="compositionally biased region" description="Basic and acidic residues" evidence="1">
    <location>
        <begin position="11"/>
        <end position="25"/>
    </location>
</feature>
<proteinExistence type="predicted"/>
<feature type="compositionally biased region" description="Basic residues" evidence="1">
    <location>
        <begin position="1"/>
        <end position="10"/>
    </location>
</feature>
<accession>A0A8S3ZRS0</accession>
<feature type="region of interest" description="Disordered" evidence="1">
    <location>
        <begin position="1"/>
        <end position="67"/>
    </location>
</feature>
<organism evidence="2 3">
    <name type="scientific">Candidula unifasciata</name>
    <dbReference type="NCBI Taxonomy" id="100452"/>
    <lineage>
        <taxon>Eukaryota</taxon>
        <taxon>Metazoa</taxon>
        <taxon>Spiralia</taxon>
        <taxon>Lophotrochozoa</taxon>
        <taxon>Mollusca</taxon>
        <taxon>Gastropoda</taxon>
        <taxon>Heterobranchia</taxon>
        <taxon>Euthyneura</taxon>
        <taxon>Panpulmonata</taxon>
        <taxon>Eupulmonata</taxon>
        <taxon>Stylommatophora</taxon>
        <taxon>Helicina</taxon>
        <taxon>Helicoidea</taxon>
        <taxon>Geomitridae</taxon>
        <taxon>Candidula</taxon>
    </lineage>
</organism>
<feature type="compositionally biased region" description="Basic and acidic residues" evidence="1">
    <location>
        <begin position="43"/>
        <end position="52"/>
    </location>
</feature>
<gene>
    <name evidence="2" type="ORF">CUNI_LOCUS17667</name>
</gene>
<dbReference type="AlphaFoldDB" id="A0A8S3ZRS0"/>
<keyword evidence="3" id="KW-1185">Reference proteome</keyword>
<comment type="caution">
    <text evidence="2">The sequence shown here is derived from an EMBL/GenBank/DDBJ whole genome shotgun (WGS) entry which is preliminary data.</text>
</comment>
<protein>
    <submittedName>
        <fullName evidence="2">Uncharacterized protein</fullName>
    </submittedName>
</protein>
<dbReference type="Proteomes" id="UP000678393">
    <property type="component" value="Unassembled WGS sequence"/>
</dbReference>
<feature type="non-terminal residue" evidence="2">
    <location>
        <position position="1"/>
    </location>
</feature>
<name>A0A8S3ZRS0_9EUPU</name>
<reference evidence="2" key="1">
    <citation type="submission" date="2021-04" db="EMBL/GenBank/DDBJ databases">
        <authorList>
            <consortium name="Molecular Ecology Group"/>
        </authorList>
    </citation>
    <scope>NUCLEOTIDE SEQUENCE</scope>
</reference>
<sequence length="67" mass="8348">GSSYPKHRRDTRSEAEARRFWIDKRREKRRRQRSYSGDYSSQSDDRAPRRYEGNPYSYSRYRQRPTQ</sequence>